<evidence type="ECO:0000313" key="2">
    <source>
        <dbReference type="Proteomes" id="UP000823486"/>
    </source>
</evidence>
<name>A0ABS2QEA7_9BACI</name>
<organism evidence="1 2">
    <name type="scientific">Peribacillus deserti</name>
    <dbReference type="NCBI Taxonomy" id="673318"/>
    <lineage>
        <taxon>Bacteria</taxon>
        <taxon>Bacillati</taxon>
        <taxon>Bacillota</taxon>
        <taxon>Bacilli</taxon>
        <taxon>Bacillales</taxon>
        <taxon>Bacillaceae</taxon>
        <taxon>Peribacillus</taxon>
    </lineage>
</organism>
<sequence length="55" mass="6476">MRMLGLINPYTRIKHLAVSLLPAFFLAFGEKFEAAILSLERFKRMFENLRGKFEI</sequence>
<dbReference type="Proteomes" id="UP000823486">
    <property type="component" value="Unassembled WGS sequence"/>
</dbReference>
<proteinExistence type="predicted"/>
<keyword evidence="2" id="KW-1185">Reference proteome</keyword>
<protein>
    <submittedName>
        <fullName evidence="1">Uncharacterized protein</fullName>
    </submittedName>
</protein>
<accession>A0ABS2QEA7</accession>
<comment type="caution">
    <text evidence="1">The sequence shown here is derived from an EMBL/GenBank/DDBJ whole genome shotgun (WGS) entry which is preliminary data.</text>
</comment>
<reference evidence="1 2" key="1">
    <citation type="submission" date="2021-01" db="EMBL/GenBank/DDBJ databases">
        <title>Genomic Encyclopedia of Type Strains, Phase IV (KMG-IV): sequencing the most valuable type-strain genomes for metagenomic binning, comparative biology and taxonomic classification.</title>
        <authorList>
            <person name="Goeker M."/>
        </authorList>
    </citation>
    <scope>NUCLEOTIDE SEQUENCE [LARGE SCALE GENOMIC DNA]</scope>
    <source>
        <strain evidence="1 2">DSM 105482</strain>
    </source>
</reference>
<dbReference type="EMBL" id="JAFBFI010000002">
    <property type="protein sequence ID" value="MBM7691468.1"/>
    <property type="molecule type" value="Genomic_DNA"/>
</dbReference>
<evidence type="ECO:0000313" key="1">
    <source>
        <dbReference type="EMBL" id="MBM7691468.1"/>
    </source>
</evidence>
<gene>
    <name evidence="1" type="ORF">JOC77_000873</name>
</gene>